<evidence type="ECO:0000313" key="3">
    <source>
        <dbReference type="EMBL" id="AKG46036.1"/>
    </source>
</evidence>
<dbReference type="KEGG" id="sxi:SXIM_46520"/>
<feature type="compositionally biased region" description="Low complexity" evidence="1">
    <location>
        <begin position="1"/>
        <end position="19"/>
    </location>
</feature>
<dbReference type="SUPFAM" id="SSF47819">
    <property type="entry name" value="HRDC-like"/>
    <property type="match status" value="1"/>
</dbReference>
<dbReference type="PROSITE" id="PS50967">
    <property type="entry name" value="HRDC"/>
    <property type="match status" value="1"/>
</dbReference>
<dbReference type="HOGENOM" id="CLU_042387_3_0_11"/>
<dbReference type="CDD" id="cd06142">
    <property type="entry name" value="RNaseD_exo"/>
    <property type="match status" value="1"/>
</dbReference>
<gene>
    <name evidence="3" type="ORF">SXIM_46520</name>
</gene>
<dbReference type="InterPro" id="IPR051086">
    <property type="entry name" value="RNase_D-like"/>
</dbReference>
<dbReference type="PATRIC" id="fig|408015.6.peg.4709"/>
<dbReference type="STRING" id="408015.SXIM_46520"/>
<evidence type="ECO:0000256" key="1">
    <source>
        <dbReference type="SAM" id="MobiDB-lite"/>
    </source>
</evidence>
<dbReference type="InterPro" id="IPR010997">
    <property type="entry name" value="HRDC-like_sf"/>
</dbReference>
<dbReference type="InterPro" id="IPR002562">
    <property type="entry name" value="3'-5'_exonuclease_dom"/>
</dbReference>
<dbReference type="PANTHER" id="PTHR47649:SF1">
    <property type="entry name" value="RIBONUCLEASE D"/>
    <property type="match status" value="1"/>
</dbReference>
<reference evidence="3" key="1">
    <citation type="submission" date="2019-08" db="EMBL/GenBank/DDBJ databases">
        <title>Complete genome sequence of a mangrove-derived Streptomyces xiamenensis.</title>
        <authorList>
            <person name="Xu J."/>
        </authorList>
    </citation>
    <scope>NUCLEOTIDE SEQUENCE</scope>
    <source>
        <strain evidence="3">318</strain>
    </source>
</reference>
<sequence length="419" mass="44916">MTDAQQTADDAAPPTTEETGPAAVPLLAPREGVPEVTADDAALESVVAAFAAGSGPVAVDAERASGYRYGQRAYLVQLRREGAGTVLIDPVACPDLSALGAALSGTEWVLHAATQDLPCLRDIGMVPEQLFDTELAGRLAGFARVGLGVMVENVLGYSLEKGHSAVDWSSRPLPEPWLRYAALDVELLVDLRDALEEELTKQGKLEWAHQEFAAIVAAPPAPPRKDPWRRTSGVHKVRRRRQLAVVRELWTTRDHVAQRRDLSPGKVLADAAIVAAALAVPADVTALAALPGFGHRMGRRQLQQWQAAVDRAKRLPESQLPQPGQPVTGPPPPRSWADKDPAAAARLAAARAAVTAHAEELRLPQENLLAPDTVRRLCWEPPAGAEPELVAQSLRSLGAREWQIEQTVPLLTQALAADA</sequence>
<dbReference type="EMBL" id="CP009922">
    <property type="protein sequence ID" value="AKG46036.1"/>
    <property type="molecule type" value="Genomic_DNA"/>
</dbReference>
<dbReference type="InterPro" id="IPR044876">
    <property type="entry name" value="HRDC_dom_sf"/>
</dbReference>
<dbReference type="SUPFAM" id="SSF53098">
    <property type="entry name" value="Ribonuclease H-like"/>
    <property type="match status" value="1"/>
</dbReference>
<dbReference type="Gene3D" id="1.10.150.80">
    <property type="entry name" value="HRDC domain"/>
    <property type="match status" value="2"/>
</dbReference>
<dbReference type="PANTHER" id="PTHR47649">
    <property type="entry name" value="RIBONUCLEASE D"/>
    <property type="match status" value="1"/>
</dbReference>
<feature type="region of interest" description="Disordered" evidence="1">
    <location>
        <begin position="316"/>
        <end position="339"/>
    </location>
</feature>
<dbReference type="GO" id="GO:0003676">
    <property type="term" value="F:nucleic acid binding"/>
    <property type="evidence" value="ECO:0007669"/>
    <property type="project" value="InterPro"/>
</dbReference>
<dbReference type="SMART" id="SM00474">
    <property type="entry name" value="35EXOc"/>
    <property type="match status" value="1"/>
</dbReference>
<dbReference type="Pfam" id="PF01612">
    <property type="entry name" value="DNA_pol_A_exo1"/>
    <property type="match status" value="1"/>
</dbReference>
<evidence type="ECO:0000313" key="4">
    <source>
        <dbReference type="Proteomes" id="UP000034034"/>
    </source>
</evidence>
<dbReference type="GO" id="GO:0008408">
    <property type="term" value="F:3'-5' exonuclease activity"/>
    <property type="evidence" value="ECO:0007669"/>
    <property type="project" value="InterPro"/>
</dbReference>
<dbReference type="Pfam" id="PF00570">
    <property type="entry name" value="HRDC"/>
    <property type="match status" value="1"/>
</dbReference>
<feature type="region of interest" description="Disordered" evidence="1">
    <location>
        <begin position="1"/>
        <end position="23"/>
    </location>
</feature>
<organism evidence="3 4">
    <name type="scientific">Streptomyces xiamenensis</name>
    <dbReference type="NCBI Taxonomy" id="408015"/>
    <lineage>
        <taxon>Bacteria</taxon>
        <taxon>Bacillati</taxon>
        <taxon>Actinomycetota</taxon>
        <taxon>Actinomycetes</taxon>
        <taxon>Kitasatosporales</taxon>
        <taxon>Streptomycetaceae</taxon>
        <taxon>Streptomyces</taxon>
    </lineage>
</organism>
<accession>A0A0F7CQ98</accession>
<protein>
    <submittedName>
        <fullName evidence="3">Ribonuclease D</fullName>
    </submittedName>
</protein>
<dbReference type="GO" id="GO:0000166">
    <property type="term" value="F:nucleotide binding"/>
    <property type="evidence" value="ECO:0007669"/>
    <property type="project" value="InterPro"/>
</dbReference>
<dbReference type="Gene3D" id="3.30.420.10">
    <property type="entry name" value="Ribonuclease H-like superfamily/Ribonuclease H"/>
    <property type="match status" value="1"/>
</dbReference>
<dbReference type="InterPro" id="IPR036397">
    <property type="entry name" value="RNaseH_sf"/>
</dbReference>
<keyword evidence="4" id="KW-1185">Reference proteome</keyword>
<dbReference type="SMART" id="SM00341">
    <property type="entry name" value="HRDC"/>
    <property type="match status" value="1"/>
</dbReference>
<dbReference type="InterPro" id="IPR002121">
    <property type="entry name" value="HRDC_dom"/>
</dbReference>
<dbReference type="AlphaFoldDB" id="A0A0F7CQ98"/>
<dbReference type="Proteomes" id="UP000034034">
    <property type="component" value="Chromosome"/>
</dbReference>
<name>A0A0F7CQ98_9ACTN</name>
<dbReference type="RefSeq" id="WP_046725024.1">
    <property type="nucleotide sequence ID" value="NZ_CP009922.3"/>
</dbReference>
<dbReference type="InterPro" id="IPR041605">
    <property type="entry name" value="Exo_C"/>
</dbReference>
<feature type="domain" description="HRDC" evidence="2">
    <location>
        <begin position="239"/>
        <end position="319"/>
    </location>
</feature>
<dbReference type="GO" id="GO:0006139">
    <property type="term" value="P:nucleobase-containing compound metabolic process"/>
    <property type="evidence" value="ECO:0007669"/>
    <property type="project" value="InterPro"/>
</dbReference>
<dbReference type="InterPro" id="IPR012337">
    <property type="entry name" value="RNaseH-like_sf"/>
</dbReference>
<evidence type="ECO:0000259" key="2">
    <source>
        <dbReference type="PROSITE" id="PS50967"/>
    </source>
</evidence>
<dbReference type="Pfam" id="PF18305">
    <property type="entry name" value="DNA_pol_A_exoN"/>
    <property type="match status" value="1"/>
</dbReference>
<proteinExistence type="predicted"/>